<dbReference type="GO" id="GO:0004222">
    <property type="term" value="F:metalloendopeptidase activity"/>
    <property type="evidence" value="ECO:0007669"/>
    <property type="project" value="TreeGrafter"/>
</dbReference>
<evidence type="ECO:0000313" key="5">
    <source>
        <dbReference type="Proteomes" id="UP000256629"/>
    </source>
</evidence>
<dbReference type="PANTHER" id="PTHR21666:SF289">
    <property type="entry name" value="L-ALA--D-GLU ENDOPEPTIDASE"/>
    <property type="match status" value="1"/>
</dbReference>
<accession>A0A3D9HHA5</accession>
<dbReference type="Proteomes" id="UP000256629">
    <property type="component" value="Unassembled WGS sequence"/>
</dbReference>
<dbReference type="OrthoDB" id="9815884at2"/>
<feature type="coiled-coil region" evidence="2">
    <location>
        <begin position="93"/>
        <end position="120"/>
    </location>
</feature>
<name>A0A3D9HHA5_9FLAO</name>
<evidence type="ECO:0000256" key="2">
    <source>
        <dbReference type="SAM" id="Coils"/>
    </source>
</evidence>
<dbReference type="InterPro" id="IPR050570">
    <property type="entry name" value="Cell_wall_metabolism_enzyme"/>
</dbReference>
<dbReference type="Gene3D" id="2.70.70.10">
    <property type="entry name" value="Glucose Permease (Domain IIA)"/>
    <property type="match status" value="1"/>
</dbReference>
<protein>
    <submittedName>
        <fullName evidence="4">Septal ring factor EnvC (AmiA/AmiB activator)</fullName>
    </submittedName>
</protein>
<comment type="caution">
    <text evidence="4">The sequence shown here is derived from an EMBL/GenBank/DDBJ whole genome shotgun (WGS) entry which is preliminary data.</text>
</comment>
<dbReference type="InterPro" id="IPR016047">
    <property type="entry name" value="M23ase_b-sheet_dom"/>
</dbReference>
<dbReference type="SUPFAM" id="SSF51261">
    <property type="entry name" value="Duplicated hybrid motif"/>
    <property type="match status" value="1"/>
</dbReference>
<proteinExistence type="predicted"/>
<feature type="domain" description="M23ase beta-sheet core" evidence="3">
    <location>
        <begin position="310"/>
        <end position="399"/>
    </location>
</feature>
<keyword evidence="5" id="KW-1185">Reference proteome</keyword>
<feature type="coiled-coil region" evidence="2">
    <location>
        <begin position="164"/>
        <end position="244"/>
    </location>
</feature>
<evidence type="ECO:0000259" key="3">
    <source>
        <dbReference type="Pfam" id="PF01551"/>
    </source>
</evidence>
<gene>
    <name evidence="4" type="ORF">DFQ02_103230</name>
</gene>
<dbReference type="PANTHER" id="PTHR21666">
    <property type="entry name" value="PEPTIDASE-RELATED"/>
    <property type="match status" value="1"/>
</dbReference>
<feature type="coiled-coil region" evidence="2">
    <location>
        <begin position="23"/>
        <end position="57"/>
    </location>
</feature>
<organism evidence="4 5">
    <name type="scientific">Seonamhaeicola aphaedonensis</name>
    <dbReference type="NCBI Taxonomy" id="1461338"/>
    <lineage>
        <taxon>Bacteria</taxon>
        <taxon>Pseudomonadati</taxon>
        <taxon>Bacteroidota</taxon>
        <taxon>Flavobacteriia</taxon>
        <taxon>Flavobacteriales</taxon>
        <taxon>Flavobacteriaceae</taxon>
    </lineage>
</organism>
<dbReference type="RefSeq" id="WP_116040272.1">
    <property type="nucleotide sequence ID" value="NZ_QRDX01000003.1"/>
</dbReference>
<dbReference type="Gene3D" id="6.10.250.3150">
    <property type="match status" value="1"/>
</dbReference>
<reference evidence="4 5" key="1">
    <citation type="submission" date="2018-07" db="EMBL/GenBank/DDBJ databases">
        <title>Genomic Encyclopedia of Type Strains, Phase III (KMG-III): the genomes of soil and plant-associated and newly described type strains.</title>
        <authorList>
            <person name="Whitman W."/>
        </authorList>
    </citation>
    <scope>NUCLEOTIDE SEQUENCE [LARGE SCALE GENOMIC DNA]</scope>
    <source>
        <strain evidence="4 5">CECT 8487</strain>
    </source>
</reference>
<dbReference type="InterPro" id="IPR011055">
    <property type="entry name" value="Dup_hybrid_motif"/>
</dbReference>
<keyword evidence="2" id="KW-0175">Coiled coil</keyword>
<keyword evidence="1" id="KW-0732">Signal</keyword>
<evidence type="ECO:0000256" key="1">
    <source>
        <dbReference type="ARBA" id="ARBA00022729"/>
    </source>
</evidence>
<dbReference type="AlphaFoldDB" id="A0A3D9HHA5"/>
<evidence type="ECO:0000313" key="4">
    <source>
        <dbReference type="EMBL" id="RED48899.1"/>
    </source>
</evidence>
<sequence length="409" mass="47147">MIKRIISHKIVFLTVLLCGFVAFSQTSNKRKELETRRQELQREIQKISQLRAEDRSKERSELSQIEEYNYKISVLDNLIKVTNQQANYINREINSNQNKISHLRDELKQLKEDYAAMVVKSYKSKNQHSRIMFLLSSKDFKQAYKRLQYIKQYSNHQRQQGETIKAKTVELQELNNDLFKQQEEKKKLIAENRVTQKALESERRLHEDLMKSIRQNLSKYTLQIRQKQKEAARIDREIDKIIKEAIASSNKAAGKSNSSTSFALTPAEKVLASNFIANKGRLPWPVERGRVSRRYGSQPSQIDRSLTINSSGVGISTNKGAQVFAVFNGEVSGIIKIKNSNPMVMIRHGNYLTIYQNLSKIYVKKGDKVTTRQAIGEVYTNPSNGETVLTFVISKGLNKENPANWIDKM</sequence>
<dbReference type="CDD" id="cd12797">
    <property type="entry name" value="M23_peptidase"/>
    <property type="match status" value="1"/>
</dbReference>
<dbReference type="EMBL" id="QRDX01000003">
    <property type="protein sequence ID" value="RED48899.1"/>
    <property type="molecule type" value="Genomic_DNA"/>
</dbReference>
<dbReference type="Pfam" id="PF01551">
    <property type="entry name" value="Peptidase_M23"/>
    <property type="match status" value="1"/>
</dbReference>